<dbReference type="Proteomes" id="UP000007882">
    <property type="component" value="Chromosome"/>
</dbReference>
<proteinExistence type="predicted"/>
<dbReference type="OrthoDB" id="60524at2"/>
<feature type="signal peptide" evidence="2">
    <location>
        <begin position="1"/>
        <end position="17"/>
    </location>
</feature>
<evidence type="ECO:0000313" key="4">
    <source>
        <dbReference type="Proteomes" id="UP000007882"/>
    </source>
</evidence>
<evidence type="ECO:0000256" key="1">
    <source>
        <dbReference type="SAM" id="MobiDB-lite"/>
    </source>
</evidence>
<feature type="region of interest" description="Disordered" evidence="1">
    <location>
        <begin position="252"/>
        <end position="274"/>
    </location>
</feature>
<dbReference type="SUPFAM" id="SSF50969">
    <property type="entry name" value="YVTN repeat-like/Quinoprotein amine dehydrogenase"/>
    <property type="match status" value="1"/>
</dbReference>
<evidence type="ECO:0000313" key="3">
    <source>
        <dbReference type="EMBL" id="BAL88024.1"/>
    </source>
</evidence>
<dbReference type="PROSITE" id="PS51257">
    <property type="entry name" value="PROKAR_LIPOPROTEIN"/>
    <property type="match status" value="1"/>
</dbReference>
<accession>I0H4T7</accession>
<dbReference type="Gene3D" id="2.130.10.10">
    <property type="entry name" value="YVTN repeat-like/Quinoprotein amine dehydrogenase"/>
    <property type="match status" value="1"/>
</dbReference>
<sequence>MIRISLSALLAAALALAGCGAEPEPAATPHGYVAGAEELPEAQSAIAYAARGGQSLRLLDLGTEQEKQVGLTVGAQRLTEDGRFVYVSDGDRTLEIVDSGVWSVDHTDHVHYYRAPARTVGTVTFDAPIASVAGFGAHTAVGTTGGTIRILDRRQLEEGRIAEVATIDSGSSTALAVPYGQGLLVAVGDDRNQPATRIVAMSPDGRETGALQTPCRAPRGWVVLRGGAVIACDDSLVRVKLVNDTPAADVIDAPGGPVPSTGFGNRPRSNEAATADRGGIWSVNAAKATVRHLPAGGRDLIAAASPSDGDMVLALDASGTLISYDVVSGKKVAESALRATTLTLDVNRAYLAEPQARVIHEVDYRDRLRVARTLRATDQPDLAVEVGR</sequence>
<reference evidence="3 4" key="1">
    <citation type="submission" date="2012-02" db="EMBL/GenBank/DDBJ databases">
        <title>Complete genome sequence of Actinoplanes missouriensis 431 (= NBRC 102363).</title>
        <authorList>
            <person name="Ohnishi Y."/>
            <person name="Ishikawa J."/>
            <person name="Sekine M."/>
            <person name="Hosoyama A."/>
            <person name="Harada T."/>
            <person name="Narita H."/>
            <person name="Hata T."/>
            <person name="Konno Y."/>
            <person name="Tutikane K."/>
            <person name="Fujita N."/>
            <person name="Horinouchi S."/>
            <person name="Hayakawa M."/>
        </authorList>
    </citation>
    <scope>NUCLEOTIDE SEQUENCE [LARGE SCALE GENOMIC DNA]</scope>
    <source>
        <strain evidence="4">ATCC 14538 / DSM 43046 / CBS 188.64 / JCM 3121 / NBRC 102363 / NCIMB 12654 / NRRL B-3342 / UNCC 431</strain>
    </source>
</reference>
<dbReference type="AlphaFoldDB" id="I0H4T7"/>
<dbReference type="HOGENOM" id="CLU_037853_0_0_11"/>
<feature type="chain" id="PRO_5038674363" description="Lipoprotein" evidence="2">
    <location>
        <begin position="18"/>
        <end position="388"/>
    </location>
</feature>
<keyword evidence="2" id="KW-0732">Signal</keyword>
<dbReference type="InterPro" id="IPR015943">
    <property type="entry name" value="WD40/YVTN_repeat-like_dom_sf"/>
</dbReference>
<dbReference type="RefSeq" id="WP_014442919.1">
    <property type="nucleotide sequence ID" value="NC_017093.1"/>
</dbReference>
<name>I0H4T7_ACTM4</name>
<organism evidence="3 4">
    <name type="scientific">Actinoplanes missouriensis (strain ATCC 14538 / DSM 43046 / CBS 188.64 / JCM 3121 / NBRC 102363 / NCIMB 12654 / NRRL B-3342 / UNCC 431)</name>
    <dbReference type="NCBI Taxonomy" id="512565"/>
    <lineage>
        <taxon>Bacteria</taxon>
        <taxon>Bacillati</taxon>
        <taxon>Actinomycetota</taxon>
        <taxon>Actinomycetes</taxon>
        <taxon>Micromonosporales</taxon>
        <taxon>Micromonosporaceae</taxon>
        <taxon>Actinoplanes</taxon>
    </lineage>
</organism>
<dbReference type="EMBL" id="AP012319">
    <property type="protein sequence ID" value="BAL88024.1"/>
    <property type="molecule type" value="Genomic_DNA"/>
</dbReference>
<dbReference type="eggNOG" id="COG1108">
    <property type="taxonomic scope" value="Bacteria"/>
</dbReference>
<evidence type="ECO:0008006" key="5">
    <source>
        <dbReference type="Google" id="ProtNLM"/>
    </source>
</evidence>
<dbReference type="InterPro" id="IPR011044">
    <property type="entry name" value="Quino_amine_DH_bsu"/>
</dbReference>
<dbReference type="PATRIC" id="fig|512565.3.peg.2808"/>
<evidence type="ECO:0000256" key="2">
    <source>
        <dbReference type="SAM" id="SignalP"/>
    </source>
</evidence>
<dbReference type="KEGG" id="ams:AMIS_28040"/>
<dbReference type="STRING" id="512565.AMIS_28040"/>
<gene>
    <name evidence="3" type="ordered locus">AMIS_28040</name>
</gene>
<keyword evidence="4" id="KW-1185">Reference proteome</keyword>
<protein>
    <recommendedName>
        <fullName evidence="5">Lipoprotein</fullName>
    </recommendedName>
</protein>